<dbReference type="SUPFAM" id="SSF55811">
    <property type="entry name" value="Nudix"/>
    <property type="match status" value="1"/>
</dbReference>
<name>A0A437Q488_9GAMM</name>
<evidence type="ECO:0000313" key="5">
    <source>
        <dbReference type="Proteomes" id="UP000282818"/>
    </source>
</evidence>
<dbReference type="RefSeq" id="WP_127695945.1">
    <property type="nucleotide sequence ID" value="NZ_SACQ01000011.1"/>
</dbReference>
<evidence type="ECO:0000256" key="1">
    <source>
        <dbReference type="ARBA" id="ARBA00001946"/>
    </source>
</evidence>
<organism evidence="4 5">
    <name type="scientific">Neptunomonas marina</name>
    <dbReference type="NCBI Taxonomy" id="1815562"/>
    <lineage>
        <taxon>Bacteria</taxon>
        <taxon>Pseudomonadati</taxon>
        <taxon>Pseudomonadota</taxon>
        <taxon>Gammaproteobacteria</taxon>
        <taxon>Oceanospirillales</taxon>
        <taxon>Oceanospirillaceae</taxon>
        <taxon>Neptunomonas</taxon>
    </lineage>
</organism>
<dbReference type="Gene3D" id="3.90.79.10">
    <property type="entry name" value="Nucleoside Triphosphate Pyrophosphohydrolase"/>
    <property type="match status" value="1"/>
</dbReference>
<dbReference type="Pfam" id="PF00293">
    <property type="entry name" value="NUDIX"/>
    <property type="match status" value="1"/>
</dbReference>
<sequence>MKSIPNWAGLIEQRQYKACPVVIRETEQGTDVLVFRHPLAGIQLVKGTVEPGEHVQDTALRELEEEAGISSAKVIQDLAIWPADYEQQVWHFLLCETQTLPERWNHMASDDGGHRFELFWHPLCEQPDNHWHDVYVRALQTIQQRLKEARLKMENSE</sequence>
<comment type="cofactor">
    <cofactor evidence="1">
        <name>Mg(2+)</name>
        <dbReference type="ChEBI" id="CHEBI:18420"/>
    </cofactor>
</comment>
<protein>
    <submittedName>
        <fullName evidence="4">NUDIX domain-containing protein</fullName>
    </submittedName>
</protein>
<feature type="domain" description="Nudix hydrolase" evidence="3">
    <location>
        <begin position="14"/>
        <end position="140"/>
    </location>
</feature>
<comment type="caution">
    <text evidence="4">The sequence shown here is derived from an EMBL/GenBank/DDBJ whole genome shotgun (WGS) entry which is preliminary data.</text>
</comment>
<dbReference type="Proteomes" id="UP000282818">
    <property type="component" value="Unassembled WGS sequence"/>
</dbReference>
<dbReference type="PROSITE" id="PS00893">
    <property type="entry name" value="NUDIX_BOX"/>
    <property type="match status" value="1"/>
</dbReference>
<dbReference type="AlphaFoldDB" id="A0A437Q488"/>
<dbReference type="PROSITE" id="PS51462">
    <property type="entry name" value="NUDIX"/>
    <property type="match status" value="1"/>
</dbReference>
<evidence type="ECO:0000313" key="4">
    <source>
        <dbReference type="EMBL" id="RVU29315.1"/>
    </source>
</evidence>
<accession>A0A437Q488</accession>
<proteinExistence type="predicted"/>
<keyword evidence="5" id="KW-1185">Reference proteome</keyword>
<dbReference type="InterPro" id="IPR015797">
    <property type="entry name" value="NUDIX_hydrolase-like_dom_sf"/>
</dbReference>
<evidence type="ECO:0000259" key="3">
    <source>
        <dbReference type="PROSITE" id="PS51462"/>
    </source>
</evidence>
<keyword evidence="2" id="KW-0378">Hydrolase</keyword>
<dbReference type="InterPro" id="IPR020084">
    <property type="entry name" value="NUDIX_hydrolase_CS"/>
</dbReference>
<dbReference type="CDD" id="cd04663">
    <property type="entry name" value="NUDIX_Hydrolase"/>
    <property type="match status" value="1"/>
</dbReference>
<evidence type="ECO:0000256" key="2">
    <source>
        <dbReference type="ARBA" id="ARBA00022801"/>
    </source>
</evidence>
<dbReference type="InterPro" id="IPR000086">
    <property type="entry name" value="NUDIX_hydrolase_dom"/>
</dbReference>
<reference evidence="4 5" key="1">
    <citation type="submission" date="2019-01" db="EMBL/GenBank/DDBJ databases">
        <authorList>
            <person name="Chen W.-M."/>
        </authorList>
    </citation>
    <scope>NUCLEOTIDE SEQUENCE [LARGE SCALE GENOMIC DNA]</scope>
    <source>
        <strain evidence="4 5">HPM-16</strain>
    </source>
</reference>
<dbReference type="EMBL" id="SACQ01000011">
    <property type="protein sequence ID" value="RVU29315.1"/>
    <property type="molecule type" value="Genomic_DNA"/>
</dbReference>
<dbReference type="GO" id="GO:0016787">
    <property type="term" value="F:hydrolase activity"/>
    <property type="evidence" value="ECO:0007669"/>
    <property type="project" value="UniProtKB-KW"/>
</dbReference>
<gene>
    <name evidence="4" type="ORF">EOE65_16970</name>
</gene>